<accession>A0A4R6SJX4</accession>
<reference evidence="2 3" key="1">
    <citation type="submission" date="2019-03" db="EMBL/GenBank/DDBJ databases">
        <title>Genomic Encyclopedia of Type Strains, Phase IV (KMG-IV): sequencing the most valuable type-strain genomes for metagenomic binning, comparative biology and taxonomic classification.</title>
        <authorList>
            <person name="Goeker M."/>
        </authorList>
    </citation>
    <scope>NUCLEOTIDE SEQUENCE [LARGE SCALE GENOMIC DNA]</scope>
    <source>
        <strain evidence="2 3">DSM 45361</strain>
    </source>
</reference>
<dbReference type="Proteomes" id="UP000295444">
    <property type="component" value="Unassembled WGS sequence"/>
</dbReference>
<sequence>MGGVGRWCNGAVVERGELARVARARDAVAKSRGDGQSGGQGDGRAGQGDEDRGVVEEAVAGAGRAAGWLFKAGLSVTKRLPGAELAGQQLRKLEDLAVNEVRKRLDGVDGPTGWPTPEDDDEAVEVRAFERDPLRGAMATLLNRSVSETRKEAENHLFVGVMRQLTPDEARIVAALSDGTAYPLVHVAGKGQQVILQNASTVGKAAGVTLPDLTPLYVSRLLAAGVAEVGDEDPGLATQYDILLTETYVREAEKQAKRPKYLRHTLRLSAFGHRFWQACDPSIQQLPPG</sequence>
<dbReference type="Pfam" id="PF14337">
    <property type="entry name" value="Abi_alpha"/>
    <property type="match status" value="1"/>
</dbReference>
<feature type="compositionally biased region" description="Gly residues" evidence="1">
    <location>
        <begin position="35"/>
        <end position="46"/>
    </location>
</feature>
<keyword evidence="3" id="KW-1185">Reference proteome</keyword>
<comment type="caution">
    <text evidence="2">The sequence shown here is derived from an EMBL/GenBank/DDBJ whole genome shotgun (WGS) entry which is preliminary data.</text>
</comment>
<protein>
    <submittedName>
        <fullName evidence="2">Uncharacterized protein DUF4393</fullName>
    </submittedName>
</protein>
<dbReference type="Gene3D" id="3.30.110.190">
    <property type="match status" value="1"/>
</dbReference>
<dbReference type="AlphaFoldDB" id="A0A4R6SJX4"/>
<organism evidence="2 3">
    <name type="scientific">Labedaea rhizosphaerae</name>
    <dbReference type="NCBI Taxonomy" id="598644"/>
    <lineage>
        <taxon>Bacteria</taxon>
        <taxon>Bacillati</taxon>
        <taxon>Actinomycetota</taxon>
        <taxon>Actinomycetes</taxon>
        <taxon>Pseudonocardiales</taxon>
        <taxon>Pseudonocardiaceae</taxon>
        <taxon>Labedaea</taxon>
    </lineage>
</organism>
<dbReference type="InterPro" id="IPR025506">
    <property type="entry name" value="Abi_alpha"/>
</dbReference>
<evidence type="ECO:0000313" key="2">
    <source>
        <dbReference type="EMBL" id="TDQ04646.1"/>
    </source>
</evidence>
<evidence type="ECO:0000313" key="3">
    <source>
        <dbReference type="Proteomes" id="UP000295444"/>
    </source>
</evidence>
<name>A0A4R6SJX4_LABRH</name>
<feature type="region of interest" description="Disordered" evidence="1">
    <location>
        <begin position="28"/>
        <end position="51"/>
    </location>
</feature>
<evidence type="ECO:0000256" key="1">
    <source>
        <dbReference type="SAM" id="MobiDB-lite"/>
    </source>
</evidence>
<proteinExistence type="predicted"/>
<gene>
    <name evidence="2" type="ORF">EV186_101600</name>
</gene>
<dbReference type="EMBL" id="SNXZ01000001">
    <property type="protein sequence ID" value="TDQ04646.1"/>
    <property type="molecule type" value="Genomic_DNA"/>
</dbReference>